<dbReference type="AlphaFoldDB" id="A0A7R9QL47"/>
<proteinExistence type="inferred from homology"/>
<dbReference type="GO" id="GO:0031647">
    <property type="term" value="P:regulation of protein stability"/>
    <property type="evidence" value="ECO:0007669"/>
    <property type="project" value="UniProtKB-ARBA"/>
</dbReference>
<dbReference type="InterPro" id="IPR018202">
    <property type="entry name" value="Ser_caboxypep_ser_AS"/>
</dbReference>
<dbReference type="EMBL" id="OC917918">
    <property type="protein sequence ID" value="CAD7648274.1"/>
    <property type="molecule type" value="Genomic_DNA"/>
</dbReference>
<evidence type="ECO:0000313" key="8">
    <source>
        <dbReference type="Proteomes" id="UP000728032"/>
    </source>
</evidence>
<keyword evidence="3 5" id="KW-0645">Protease</keyword>
<dbReference type="PROSITE" id="PS00560">
    <property type="entry name" value="CARBOXYPEPT_SER_HIS"/>
    <property type="match status" value="1"/>
</dbReference>
<evidence type="ECO:0000256" key="4">
    <source>
        <dbReference type="ARBA" id="ARBA00022801"/>
    </source>
</evidence>
<evidence type="ECO:0000256" key="3">
    <source>
        <dbReference type="ARBA" id="ARBA00022670"/>
    </source>
</evidence>
<dbReference type="PRINTS" id="PR00724">
    <property type="entry name" value="CRBOXYPTASEC"/>
</dbReference>
<feature type="non-terminal residue" evidence="7">
    <location>
        <position position="456"/>
    </location>
</feature>
<evidence type="ECO:0000256" key="5">
    <source>
        <dbReference type="RuleBase" id="RU361156"/>
    </source>
</evidence>
<evidence type="ECO:0000313" key="7">
    <source>
        <dbReference type="EMBL" id="CAD7648274.1"/>
    </source>
</evidence>
<organism evidence="7">
    <name type="scientific">Oppiella nova</name>
    <dbReference type="NCBI Taxonomy" id="334625"/>
    <lineage>
        <taxon>Eukaryota</taxon>
        <taxon>Metazoa</taxon>
        <taxon>Ecdysozoa</taxon>
        <taxon>Arthropoda</taxon>
        <taxon>Chelicerata</taxon>
        <taxon>Arachnida</taxon>
        <taxon>Acari</taxon>
        <taxon>Acariformes</taxon>
        <taxon>Sarcoptiformes</taxon>
        <taxon>Oribatida</taxon>
        <taxon>Brachypylina</taxon>
        <taxon>Oppioidea</taxon>
        <taxon>Oppiidae</taxon>
        <taxon>Oppiella</taxon>
    </lineage>
</organism>
<feature type="non-terminal residue" evidence="7">
    <location>
        <position position="1"/>
    </location>
</feature>
<dbReference type="SUPFAM" id="SSF53474">
    <property type="entry name" value="alpha/beta-Hydrolases"/>
    <property type="match status" value="1"/>
</dbReference>
<dbReference type="PANTHER" id="PTHR11802">
    <property type="entry name" value="SERINE PROTEASE FAMILY S10 SERINE CARBOXYPEPTIDASE"/>
    <property type="match status" value="1"/>
</dbReference>
<keyword evidence="8" id="KW-1185">Reference proteome</keyword>
<protein>
    <recommendedName>
        <fullName evidence="5">Carboxypeptidase</fullName>
        <ecNumber evidence="5">3.4.16.-</ecNumber>
    </recommendedName>
</protein>
<feature type="chain" id="PRO_5035593123" description="Carboxypeptidase" evidence="6">
    <location>
        <begin position="16"/>
        <end position="456"/>
    </location>
</feature>
<feature type="signal peptide" evidence="6">
    <location>
        <begin position="1"/>
        <end position="15"/>
    </location>
</feature>
<dbReference type="GO" id="GO:1904715">
    <property type="term" value="P:negative regulation of chaperone-mediated autophagy"/>
    <property type="evidence" value="ECO:0007669"/>
    <property type="project" value="UniProtKB-ARBA"/>
</dbReference>
<keyword evidence="6" id="KW-0732">Signal</keyword>
<dbReference type="InterPro" id="IPR001563">
    <property type="entry name" value="Peptidase_S10"/>
</dbReference>
<dbReference type="InterPro" id="IPR033124">
    <property type="entry name" value="Ser_caboxypep_his_AS"/>
</dbReference>
<dbReference type="GO" id="GO:0004185">
    <property type="term" value="F:serine-type carboxypeptidase activity"/>
    <property type="evidence" value="ECO:0007669"/>
    <property type="project" value="UniProtKB-UniRule"/>
</dbReference>
<dbReference type="InterPro" id="IPR029058">
    <property type="entry name" value="AB_hydrolase_fold"/>
</dbReference>
<gene>
    <name evidence="7" type="ORF">ONB1V03_LOCUS6669</name>
</gene>
<sequence>FICIAFVVNICSILAANEDLITELPGLSKPINFKQYSGYLDASKGRHYFYWFFEATKDPENAPVVLWLTGGPGCSSLFASLTENGPFYINKDGKTVETRDHSWNTVANILYLESPAGTGFSYDSNNNYTNNDETTSLDNYLSLESFFQKYPNLKKNEFYITGESYAGVYIPMLAKQIYKHNSTINLKGLAIGNGALQDDMDDNFGQSPWDYALSHGLMTTDEYEKKVEACCECKAGAVEHQCDFSTPANQTKCSSVRAVRLTTPNPYNIYDNCYPDLSYQQLFDTYYRPKFDRIDLKYPQFSNKAEKAECIKLGHSIYLNTDAVRKALHVREGTKQWSPCGGPYDRNTFTTQQQNARDLINTYKIPKFIVYNGDFDTVCDFIGDQRFVTNLGFKTTGHYRHWTVDGKSDGVIGGFIQEYEKGLSFVVVRGAGHMVPEDKPEAGLQLFKSLLGLAKL</sequence>
<evidence type="ECO:0000256" key="1">
    <source>
        <dbReference type="ARBA" id="ARBA00009431"/>
    </source>
</evidence>
<dbReference type="Proteomes" id="UP000728032">
    <property type="component" value="Unassembled WGS sequence"/>
</dbReference>
<accession>A0A7R9QL47</accession>
<dbReference type="EMBL" id="CAJPVJ010003093">
    <property type="protein sequence ID" value="CAG2167157.1"/>
    <property type="molecule type" value="Genomic_DNA"/>
</dbReference>
<dbReference type="FunFam" id="3.40.50.1820:FF:000335">
    <property type="entry name" value="Carboxypeptidase"/>
    <property type="match status" value="1"/>
</dbReference>
<dbReference type="PANTHER" id="PTHR11802:SF201">
    <property type="entry name" value="CARBOXYPEPTIDASE"/>
    <property type="match status" value="1"/>
</dbReference>
<dbReference type="PROSITE" id="PS00131">
    <property type="entry name" value="CARBOXYPEPT_SER_SER"/>
    <property type="match status" value="1"/>
</dbReference>
<keyword evidence="4 5" id="KW-0378">Hydrolase</keyword>
<name>A0A7R9QL47_9ACAR</name>
<dbReference type="Pfam" id="PF00450">
    <property type="entry name" value="Peptidase_S10"/>
    <property type="match status" value="1"/>
</dbReference>
<dbReference type="GO" id="GO:0006508">
    <property type="term" value="P:proteolysis"/>
    <property type="evidence" value="ECO:0007669"/>
    <property type="project" value="UniProtKB-KW"/>
</dbReference>
<dbReference type="OrthoDB" id="1022205at2759"/>
<evidence type="ECO:0000256" key="6">
    <source>
        <dbReference type="SAM" id="SignalP"/>
    </source>
</evidence>
<comment type="similarity">
    <text evidence="1 5">Belongs to the peptidase S10 family.</text>
</comment>
<reference evidence="7" key="1">
    <citation type="submission" date="2020-11" db="EMBL/GenBank/DDBJ databases">
        <authorList>
            <person name="Tran Van P."/>
        </authorList>
    </citation>
    <scope>NUCLEOTIDE SEQUENCE</scope>
</reference>
<dbReference type="EC" id="3.4.16.-" evidence="5"/>
<keyword evidence="2 5" id="KW-0121">Carboxypeptidase</keyword>
<dbReference type="Gene3D" id="3.40.50.1820">
    <property type="entry name" value="alpha/beta hydrolase"/>
    <property type="match status" value="1"/>
</dbReference>
<evidence type="ECO:0000256" key="2">
    <source>
        <dbReference type="ARBA" id="ARBA00022645"/>
    </source>
</evidence>